<proteinExistence type="inferred from homology"/>
<dbReference type="SUPFAM" id="SSF64153">
    <property type="entry name" value="YjeF N-terminal domain-like"/>
    <property type="match status" value="1"/>
</dbReference>
<dbReference type="InterPro" id="IPR000631">
    <property type="entry name" value="CARKD"/>
</dbReference>
<evidence type="ECO:0000256" key="7">
    <source>
        <dbReference type="ARBA" id="ARBA00022840"/>
    </source>
</evidence>
<dbReference type="CDD" id="cd01171">
    <property type="entry name" value="YXKO-related"/>
    <property type="match status" value="1"/>
</dbReference>
<comment type="similarity">
    <text evidence="4 18">In the C-terminal section; belongs to the NnrD/CARKD family.</text>
</comment>
<comment type="catalytic activity">
    <reaction evidence="2 18">
        <text>(6R)-NADPHX = (6S)-NADPHX</text>
        <dbReference type="Rhea" id="RHEA:32227"/>
        <dbReference type="ChEBI" id="CHEBI:64076"/>
        <dbReference type="ChEBI" id="CHEBI:64077"/>
        <dbReference type="EC" id="5.1.99.6"/>
    </reaction>
</comment>
<evidence type="ECO:0000313" key="21">
    <source>
        <dbReference type="EMBL" id="MEO9247712.1"/>
    </source>
</evidence>
<dbReference type="SUPFAM" id="SSF53613">
    <property type="entry name" value="Ribokinase-like"/>
    <property type="match status" value="1"/>
</dbReference>
<dbReference type="InterPro" id="IPR030677">
    <property type="entry name" value="Nnr"/>
</dbReference>
<comment type="cofactor">
    <cofactor evidence="17">
        <name>Mg(2+)</name>
        <dbReference type="ChEBI" id="CHEBI:18420"/>
    </cofactor>
</comment>
<dbReference type="NCBIfam" id="TIGR00196">
    <property type="entry name" value="yjeF_cterm"/>
    <property type="match status" value="1"/>
</dbReference>
<evidence type="ECO:0000256" key="8">
    <source>
        <dbReference type="ARBA" id="ARBA00022857"/>
    </source>
</evidence>
<evidence type="ECO:0000256" key="4">
    <source>
        <dbReference type="ARBA" id="ARBA00009524"/>
    </source>
</evidence>
<dbReference type="Pfam" id="PF03853">
    <property type="entry name" value="YjeF_N"/>
    <property type="match status" value="1"/>
</dbReference>
<keyword evidence="7 17" id="KW-0067">ATP-binding</keyword>
<comment type="function">
    <text evidence="17">Catalyzes the dehydration of the S-form of NAD(P)HX at the expense of ADP, which is converted to AMP. Together with NAD(P)HX epimerase, which catalyzes the epimerization of the S- and R-forms, the enzyme allows the repair of both epimers of NAD(P)HX, a damaged form of NAD(P)H that is a result of enzymatic or heat-dependent hydration.</text>
</comment>
<evidence type="ECO:0000256" key="12">
    <source>
        <dbReference type="ARBA" id="ARBA00023239"/>
    </source>
</evidence>
<comment type="catalytic activity">
    <reaction evidence="15 17 18">
        <text>(6S)-NADHX + ADP = AMP + phosphate + NADH + H(+)</text>
        <dbReference type="Rhea" id="RHEA:32223"/>
        <dbReference type="ChEBI" id="CHEBI:15378"/>
        <dbReference type="ChEBI" id="CHEBI:43474"/>
        <dbReference type="ChEBI" id="CHEBI:57945"/>
        <dbReference type="ChEBI" id="CHEBI:64074"/>
        <dbReference type="ChEBI" id="CHEBI:456215"/>
        <dbReference type="ChEBI" id="CHEBI:456216"/>
        <dbReference type="EC" id="4.2.1.136"/>
    </reaction>
</comment>
<evidence type="ECO:0000259" key="20">
    <source>
        <dbReference type="PROSITE" id="PS51385"/>
    </source>
</evidence>
<evidence type="ECO:0000259" key="19">
    <source>
        <dbReference type="PROSITE" id="PS51383"/>
    </source>
</evidence>
<feature type="binding site" evidence="17">
    <location>
        <position position="296"/>
    </location>
    <ligand>
        <name>(6S)-NADPHX</name>
        <dbReference type="ChEBI" id="CHEBI:64076"/>
    </ligand>
</feature>
<keyword evidence="22" id="KW-1185">Reference proteome</keyword>
<dbReference type="InterPro" id="IPR036652">
    <property type="entry name" value="YjeF_N_dom_sf"/>
</dbReference>
<comment type="catalytic activity">
    <reaction evidence="16 17 18">
        <text>(6S)-NADPHX + ADP = AMP + phosphate + NADPH + H(+)</text>
        <dbReference type="Rhea" id="RHEA:32235"/>
        <dbReference type="ChEBI" id="CHEBI:15378"/>
        <dbReference type="ChEBI" id="CHEBI:43474"/>
        <dbReference type="ChEBI" id="CHEBI:57783"/>
        <dbReference type="ChEBI" id="CHEBI:64076"/>
        <dbReference type="ChEBI" id="CHEBI:456215"/>
        <dbReference type="ChEBI" id="CHEBI:456216"/>
        <dbReference type="EC" id="4.2.1.136"/>
    </reaction>
</comment>
<evidence type="ECO:0000256" key="11">
    <source>
        <dbReference type="ARBA" id="ARBA00023235"/>
    </source>
</evidence>
<evidence type="ECO:0000256" key="10">
    <source>
        <dbReference type="ARBA" id="ARBA00023027"/>
    </source>
</evidence>
<evidence type="ECO:0000256" key="9">
    <source>
        <dbReference type="ARBA" id="ARBA00022958"/>
    </source>
</evidence>
<organism evidence="21 22">
    <name type="scientific">Citricoccus nitrophenolicus</name>
    <dbReference type="NCBI Taxonomy" id="863575"/>
    <lineage>
        <taxon>Bacteria</taxon>
        <taxon>Bacillati</taxon>
        <taxon>Actinomycetota</taxon>
        <taxon>Actinomycetes</taxon>
        <taxon>Micrococcales</taxon>
        <taxon>Micrococcaceae</taxon>
        <taxon>Citricoccus</taxon>
    </lineage>
</organism>
<keyword evidence="8 17" id="KW-0521">NADP</keyword>
<comment type="similarity">
    <text evidence="17">Belongs to the NnrD/CARKD family.</text>
</comment>
<feature type="binding site" evidence="17">
    <location>
        <begin position="396"/>
        <end position="400"/>
    </location>
    <ligand>
        <name>AMP</name>
        <dbReference type="ChEBI" id="CHEBI:456215"/>
    </ligand>
</feature>
<dbReference type="EC" id="4.2.1.136" evidence="17"/>
<evidence type="ECO:0000256" key="16">
    <source>
        <dbReference type="ARBA" id="ARBA00049209"/>
    </source>
</evidence>
<dbReference type="PIRSF" id="PIRSF017184">
    <property type="entry name" value="Nnr"/>
    <property type="match status" value="1"/>
</dbReference>
<dbReference type="HAMAP" id="MF_01965">
    <property type="entry name" value="NADHX_dehydratase"/>
    <property type="match status" value="1"/>
</dbReference>
<feature type="domain" description="YjeF N-terminal" evidence="20">
    <location>
        <begin position="10"/>
        <end position="201"/>
    </location>
</feature>
<evidence type="ECO:0000256" key="17">
    <source>
        <dbReference type="HAMAP-Rule" id="MF_01965"/>
    </source>
</evidence>
<name>A0ABV0IHT6_9MICC</name>
<keyword evidence="9 18" id="KW-0630">Potassium</keyword>
<keyword evidence="13" id="KW-0511">Multifunctional enzyme</keyword>
<evidence type="ECO:0000256" key="3">
    <source>
        <dbReference type="ARBA" id="ARBA00006001"/>
    </source>
</evidence>
<evidence type="ECO:0000256" key="13">
    <source>
        <dbReference type="ARBA" id="ARBA00023268"/>
    </source>
</evidence>
<feature type="binding site" evidence="17">
    <location>
        <position position="426"/>
    </location>
    <ligand>
        <name>(6S)-NADPHX</name>
        <dbReference type="ChEBI" id="CHEBI:64076"/>
    </ligand>
</feature>
<feature type="binding site" evidence="17">
    <location>
        <position position="243"/>
    </location>
    <ligand>
        <name>(6S)-NADPHX</name>
        <dbReference type="ChEBI" id="CHEBI:64076"/>
    </ligand>
</feature>
<evidence type="ECO:0000256" key="1">
    <source>
        <dbReference type="ARBA" id="ARBA00000013"/>
    </source>
</evidence>
<comment type="caution">
    <text evidence="21">The sequence shown here is derived from an EMBL/GenBank/DDBJ whole genome shotgun (WGS) entry which is preliminary data.</text>
</comment>
<accession>A0ABV0IHT6</accession>
<comment type="catalytic activity">
    <reaction evidence="1 18">
        <text>(6R)-NADHX = (6S)-NADHX</text>
        <dbReference type="Rhea" id="RHEA:32215"/>
        <dbReference type="ChEBI" id="CHEBI:64074"/>
        <dbReference type="ChEBI" id="CHEBI:64075"/>
        <dbReference type="EC" id="5.1.99.6"/>
    </reaction>
</comment>
<gene>
    <name evidence="17" type="primary">nnrD</name>
    <name evidence="21" type="ORF">ABDK96_08480</name>
</gene>
<keyword evidence="11 18" id="KW-0413">Isomerase</keyword>
<evidence type="ECO:0000256" key="14">
    <source>
        <dbReference type="ARBA" id="ARBA00025153"/>
    </source>
</evidence>
<dbReference type="PANTHER" id="PTHR12592">
    <property type="entry name" value="ATP-DEPENDENT (S)-NAD(P)H-HYDRATE DEHYDRATASE FAMILY MEMBER"/>
    <property type="match status" value="1"/>
</dbReference>
<evidence type="ECO:0000256" key="15">
    <source>
        <dbReference type="ARBA" id="ARBA00048238"/>
    </source>
</evidence>
<feature type="binding site" evidence="17">
    <location>
        <position position="351"/>
    </location>
    <ligand>
        <name>(6S)-NADPHX</name>
        <dbReference type="ChEBI" id="CHEBI:64076"/>
    </ligand>
</feature>
<keyword evidence="5 18" id="KW-0479">Metal-binding</keyword>
<dbReference type="RefSeq" id="WP_347920373.1">
    <property type="nucleotide sequence ID" value="NZ_JBDXMX010000003.1"/>
</dbReference>
<dbReference type="InterPro" id="IPR029056">
    <property type="entry name" value="Ribokinase-like"/>
</dbReference>
<feature type="binding site" evidence="17">
    <location>
        <position position="425"/>
    </location>
    <ligand>
        <name>AMP</name>
        <dbReference type="ChEBI" id="CHEBI:456215"/>
    </ligand>
</feature>
<sequence>MLHAYTGTAVRSAERPLLDAGKGDALMRRAAWGLASVVLRELRARGPVAGSTVAALVGKGNNGGDALWALSFLRRRGADAVAVPTGKTMHEVGLAALRRAGGRVAEQVPENATLLIDGVLGTGARGGWEPPLVPEGVAVVVACDLPSGVDADTGHVAGEVIPADVTVTFGALKTGLMVGAGAHAAGRVEVVDIGLGPHLGEPDLSSLERDDALAVFAPPAWDDHKYRRGVLGVCAGSEQYPGASVLVCSSAIASGLGMVQYAGPRRAADLVLAAHPEVVAGPGVDGKAQAWVAGPGLGSDDDARRRLAEVVDACVDGGLPLVLDASALDLVSLEDLGRLRSAGCQVVLTPHQGELLRLAGRLVPEMKTTFTAVAGLDPVAAARGMARELAVVVLLKGATTVCAAPDGRTLVQNEGGAALATAGTGDCLAGLVGSALARTEHGRPSPTVEKAAAAAWLHGTAGAVAAEAGPFGASTLPSAVRHVLSGR</sequence>
<comment type="cofactor">
    <cofactor evidence="18">
        <name>K(+)</name>
        <dbReference type="ChEBI" id="CHEBI:29103"/>
    </cofactor>
    <text evidence="18">Binds 1 potassium ion per subunit.</text>
</comment>
<evidence type="ECO:0000256" key="18">
    <source>
        <dbReference type="PIRNR" id="PIRNR017184"/>
    </source>
</evidence>
<comment type="subunit">
    <text evidence="17">Homotetramer.</text>
</comment>
<dbReference type="PROSITE" id="PS51385">
    <property type="entry name" value="YJEF_N"/>
    <property type="match status" value="1"/>
</dbReference>
<keyword evidence="6 17" id="KW-0547">Nucleotide-binding</keyword>
<reference evidence="21 22" key="1">
    <citation type="submission" date="2024-05" db="EMBL/GenBank/DDBJ databases">
        <authorList>
            <person name="Yi C."/>
        </authorList>
    </citation>
    <scope>NUCLEOTIDE SEQUENCE [LARGE SCALE GENOMIC DNA]</scope>
    <source>
        <strain evidence="21 22">XS13</strain>
    </source>
</reference>
<dbReference type="Proteomes" id="UP001484097">
    <property type="component" value="Unassembled WGS sequence"/>
</dbReference>
<evidence type="ECO:0000256" key="5">
    <source>
        <dbReference type="ARBA" id="ARBA00022723"/>
    </source>
</evidence>
<protein>
    <recommendedName>
        <fullName evidence="17">ADP-dependent (S)-NAD(P)H-hydrate dehydratase</fullName>
        <ecNumber evidence="17">4.2.1.136</ecNumber>
    </recommendedName>
    <alternativeName>
        <fullName evidence="17">ADP-dependent NAD(P)HX dehydratase</fullName>
    </alternativeName>
</protein>
<dbReference type="PROSITE" id="PS51383">
    <property type="entry name" value="YJEF_C_3"/>
    <property type="match status" value="1"/>
</dbReference>
<comment type="similarity">
    <text evidence="3 18">In the N-terminal section; belongs to the NnrE/AIBP family.</text>
</comment>
<evidence type="ECO:0000256" key="2">
    <source>
        <dbReference type="ARBA" id="ARBA00000909"/>
    </source>
</evidence>
<keyword evidence="12 17" id="KW-0456">Lyase</keyword>
<feature type="domain" description="YjeF C-terminal" evidence="19">
    <location>
        <begin position="208"/>
        <end position="487"/>
    </location>
</feature>
<comment type="function">
    <text evidence="14 18">Bifunctional enzyme that catalyzes the epimerization of the S- and R-forms of NAD(P)HX and the dehydration of the S-form of NAD(P)HX at the expense of ADP, which is converted to AMP. This allows the repair of both epimers of NAD(P)HX, a damaged form of NAD(P)H that is a result of enzymatic or heat-dependent hydration.</text>
</comment>
<dbReference type="Gene3D" id="3.40.1190.20">
    <property type="match status" value="1"/>
</dbReference>
<dbReference type="Pfam" id="PF01256">
    <property type="entry name" value="Carb_kinase"/>
    <property type="match status" value="1"/>
</dbReference>
<evidence type="ECO:0000256" key="6">
    <source>
        <dbReference type="ARBA" id="ARBA00022741"/>
    </source>
</evidence>
<dbReference type="EMBL" id="JBDXMX010000003">
    <property type="protein sequence ID" value="MEO9247712.1"/>
    <property type="molecule type" value="Genomic_DNA"/>
</dbReference>
<keyword evidence="10 17" id="KW-0520">NAD</keyword>
<evidence type="ECO:0000313" key="22">
    <source>
        <dbReference type="Proteomes" id="UP001484097"/>
    </source>
</evidence>
<dbReference type="PANTHER" id="PTHR12592:SF0">
    <property type="entry name" value="ATP-DEPENDENT (S)-NAD(P)H-HYDRATE DEHYDRATASE"/>
    <property type="match status" value="1"/>
</dbReference>
<dbReference type="Gene3D" id="3.40.50.10260">
    <property type="entry name" value="YjeF N-terminal domain"/>
    <property type="match status" value="1"/>
</dbReference>
<dbReference type="InterPro" id="IPR004443">
    <property type="entry name" value="YjeF_N_dom"/>
</dbReference>